<dbReference type="PANTHER" id="PTHR10183">
    <property type="entry name" value="CALPAIN"/>
    <property type="match status" value="1"/>
</dbReference>
<feature type="active site" evidence="5 6">
    <location>
        <position position="416"/>
    </location>
</feature>
<evidence type="ECO:0000256" key="7">
    <source>
        <dbReference type="SAM" id="MobiDB-lite"/>
    </source>
</evidence>
<dbReference type="SUPFAM" id="SSF49468">
    <property type="entry name" value="VHL"/>
    <property type="match status" value="1"/>
</dbReference>
<dbReference type="PANTHER" id="PTHR10183:SF379">
    <property type="entry name" value="CALPAIN-5"/>
    <property type="match status" value="1"/>
</dbReference>
<dbReference type="PROSITE" id="PS50203">
    <property type="entry name" value="CALPAIN_CAT"/>
    <property type="match status" value="1"/>
</dbReference>
<dbReference type="SUPFAM" id="SSF54001">
    <property type="entry name" value="Cysteine proteinases"/>
    <property type="match status" value="1"/>
</dbReference>
<accession>A0A0G4H3Z2</accession>
<reference evidence="9" key="1">
    <citation type="submission" date="2014-11" db="EMBL/GenBank/DDBJ databases">
        <authorList>
            <person name="Otto D Thomas"/>
            <person name="Naeem Raeece"/>
        </authorList>
    </citation>
    <scope>NUCLEOTIDE SEQUENCE</scope>
</reference>
<keyword evidence="2 6" id="KW-0645">Protease</keyword>
<dbReference type="EMBL" id="CDMZ01001853">
    <property type="protein sequence ID" value="CEM38431.1"/>
    <property type="molecule type" value="Genomic_DNA"/>
</dbReference>
<keyword evidence="4 6" id="KW-0788">Thiol protease</keyword>
<dbReference type="InterPro" id="IPR024053">
    <property type="entry name" value="VHL_beta_dom"/>
</dbReference>
<dbReference type="InterPro" id="IPR022684">
    <property type="entry name" value="Calpain_cysteine_protease"/>
</dbReference>
<feature type="domain" description="Calpain catalytic" evidence="8">
    <location>
        <begin position="391"/>
        <end position="686"/>
    </location>
</feature>
<dbReference type="Pfam" id="PF00648">
    <property type="entry name" value="Peptidase_C2"/>
    <property type="match status" value="1"/>
</dbReference>
<organism evidence="9">
    <name type="scientific">Chromera velia CCMP2878</name>
    <dbReference type="NCBI Taxonomy" id="1169474"/>
    <lineage>
        <taxon>Eukaryota</taxon>
        <taxon>Sar</taxon>
        <taxon>Alveolata</taxon>
        <taxon>Colpodellida</taxon>
        <taxon>Chromeraceae</taxon>
        <taxon>Chromera</taxon>
    </lineage>
</organism>
<evidence type="ECO:0000256" key="4">
    <source>
        <dbReference type="ARBA" id="ARBA00022807"/>
    </source>
</evidence>
<dbReference type="VEuPathDB" id="CryptoDB:Cvel_5664"/>
<dbReference type="GO" id="GO:0006508">
    <property type="term" value="P:proteolysis"/>
    <property type="evidence" value="ECO:0007669"/>
    <property type="project" value="UniProtKB-KW"/>
</dbReference>
<evidence type="ECO:0000256" key="3">
    <source>
        <dbReference type="ARBA" id="ARBA00022801"/>
    </source>
</evidence>
<dbReference type="Gene3D" id="3.90.70.10">
    <property type="entry name" value="Cysteine proteinases"/>
    <property type="match status" value="1"/>
</dbReference>
<evidence type="ECO:0000259" key="8">
    <source>
        <dbReference type="PROSITE" id="PS50203"/>
    </source>
</evidence>
<sequence>MGCAASANVNGTVDSLDREPKIVEEKHTETAAADAQMEADEALCELEGEAVGASSGPFAALEDSVVACICGDGDVSVFHDPQKTKFSVRNYSGKKGEAVWVNYKGQLRKDLRYNLRPNGEIECSAGNVFEVTFKGEAPYRIRMNGKNKDILYGDPAATLRRKIGSGEVREWQAERKECLACAESLCRLFEKEKPTSTVDIRAACTLEDTETTRKALKDLAATLSKDGMKFVDPLFAPMKKIPKERLEGVNAKRASEMRMKGPRPFPSSTGNQPVRLSVKNDTGDILRVFWVNYTGTAKPWRFLRPGQEWTPKTYIGHVWLLVYVKDDDQGAPQTNRQSIAFRIPHPPKKKKRRNTDKLALIKSSVGSLERQTEGGRWRVVRFEGKATDAGETEVSPVLFSQGPSYKDTSQGDIGNCYMLAVFVSYAALFPSKLRDAFVIPDGRSSSDDEEGPCLDPSGLCVVRVWSPLLPQWRLVVLDDFLPAVEMDGGGSWEFFGTKASGEGRNEMWLPLLEKAFAKMQGSYPEMDGSTTIFGAKLCSHYLLGPTKQEFRTLRLACSSEKEKRQAVEELITLIEGRRAVVSLSSNDSDTFINERTGLVQYHAYGIVSVHRQPGGFSGSFMRACNTWGREGEWKGDWIDHSELWEKHPEVASALGFDEEGPVDDGIFFIQDKDIPNAFGLAWVQEF</sequence>
<evidence type="ECO:0000256" key="2">
    <source>
        <dbReference type="ARBA" id="ARBA00022670"/>
    </source>
</evidence>
<dbReference type="InterPro" id="IPR038765">
    <property type="entry name" value="Papain-like_cys_pep_sf"/>
</dbReference>
<dbReference type="SMART" id="SM00230">
    <property type="entry name" value="CysPc"/>
    <property type="match status" value="1"/>
</dbReference>
<dbReference type="Pfam" id="PF01847">
    <property type="entry name" value="VHL"/>
    <property type="match status" value="1"/>
</dbReference>
<dbReference type="GO" id="GO:0004198">
    <property type="term" value="F:calcium-dependent cysteine-type endopeptidase activity"/>
    <property type="evidence" value="ECO:0007669"/>
    <property type="project" value="InterPro"/>
</dbReference>
<name>A0A0G4H3Z2_9ALVE</name>
<dbReference type="InterPro" id="IPR036208">
    <property type="entry name" value="VHL_sf"/>
</dbReference>
<dbReference type="InterPro" id="IPR001300">
    <property type="entry name" value="Peptidase_C2_calpain_cat"/>
</dbReference>
<proteinExistence type="inferred from homology"/>
<protein>
    <recommendedName>
        <fullName evidence="8">Calpain catalytic domain-containing protein</fullName>
    </recommendedName>
</protein>
<evidence type="ECO:0000256" key="6">
    <source>
        <dbReference type="PROSITE-ProRule" id="PRU00239"/>
    </source>
</evidence>
<evidence type="ECO:0000256" key="5">
    <source>
        <dbReference type="PIRSR" id="PIRSR622684-1"/>
    </source>
</evidence>
<evidence type="ECO:0000313" key="9">
    <source>
        <dbReference type="EMBL" id="CEM38431.1"/>
    </source>
</evidence>
<gene>
    <name evidence="9" type="ORF">Cvel_5664</name>
</gene>
<keyword evidence="3 6" id="KW-0378">Hydrolase</keyword>
<dbReference type="InterPro" id="IPR037140">
    <property type="entry name" value="VHL_beta_dom_sf"/>
</dbReference>
<evidence type="ECO:0000256" key="1">
    <source>
        <dbReference type="ARBA" id="ARBA00007623"/>
    </source>
</evidence>
<feature type="region of interest" description="Disordered" evidence="7">
    <location>
        <begin position="257"/>
        <end position="277"/>
    </location>
</feature>
<feature type="active site" evidence="5 6">
    <location>
        <position position="625"/>
    </location>
</feature>
<dbReference type="AlphaFoldDB" id="A0A0G4H3Z2"/>
<feature type="active site" evidence="5 6">
    <location>
        <position position="602"/>
    </location>
</feature>
<dbReference type="PhylomeDB" id="A0A0G4H3Z2"/>
<dbReference type="Gene3D" id="2.60.40.780">
    <property type="entry name" value="von Hippel-Lindau disease tumour suppressor, beta domain"/>
    <property type="match status" value="1"/>
</dbReference>
<comment type="similarity">
    <text evidence="1">Belongs to the peptidase C2 family.</text>
</comment>